<name>A0A8E6B6T7_9BACT</name>
<dbReference type="KEGG" id="tsph:KIH39_25890"/>
<organism evidence="1 2">
    <name type="scientific">Telmatocola sphagniphila</name>
    <dbReference type="NCBI Taxonomy" id="1123043"/>
    <lineage>
        <taxon>Bacteria</taxon>
        <taxon>Pseudomonadati</taxon>
        <taxon>Planctomycetota</taxon>
        <taxon>Planctomycetia</taxon>
        <taxon>Gemmatales</taxon>
        <taxon>Gemmataceae</taxon>
    </lineage>
</organism>
<gene>
    <name evidence="1" type="ORF">KIH39_25890</name>
</gene>
<reference evidence="1" key="1">
    <citation type="submission" date="2021-05" db="EMBL/GenBank/DDBJ databases">
        <title>Complete genome sequence of the cellulolytic planctomycete Telmatocola sphagniphila SP2T and characterization of the first cellulase from planctomycetes.</title>
        <authorList>
            <person name="Rakitin A.L."/>
            <person name="Beletsky A.V."/>
            <person name="Naumoff D.G."/>
            <person name="Kulichevskaya I.S."/>
            <person name="Mardanov A.V."/>
            <person name="Ravin N.V."/>
            <person name="Dedysh S.N."/>
        </authorList>
    </citation>
    <scope>NUCLEOTIDE SEQUENCE</scope>
    <source>
        <strain evidence="1">SP2T</strain>
    </source>
</reference>
<sequence length="255" mass="29000">MALFPLDLNEKFQKLSRPPIVEAVIHWQARATHSLDPESLKTVLLQRLPEYQIHEPMQLFPFAPNFGDKEATPLVHSTSGWQGIRMKSTDGRFIVQFTRDGLIFSRTQTYAHWEPFLEAAKAAWKVFVDVAAPVEIHRLGIRFINRIPVASNDKLSDILRDPPMCPANLPLQEFVNQSTFSVPGHPFGIRVIQILQPSMPELEKSSGLFLDIDVFTTKPLPNDSGTVADSLKKMRWLKNKVFFNLLTEKTIQSLV</sequence>
<protein>
    <submittedName>
        <fullName evidence="1">TIGR04255 family protein</fullName>
    </submittedName>
</protein>
<keyword evidence="2" id="KW-1185">Reference proteome</keyword>
<dbReference type="NCBIfam" id="TIGR04255">
    <property type="entry name" value="sporadTIGR04255"/>
    <property type="match status" value="1"/>
</dbReference>
<dbReference type="InterPro" id="IPR026349">
    <property type="entry name" value="CHP04255"/>
</dbReference>
<evidence type="ECO:0000313" key="2">
    <source>
        <dbReference type="Proteomes" id="UP000676194"/>
    </source>
</evidence>
<evidence type="ECO:0000313" key="1">
    <source>
        <dbReference type="EMBL" id="QVL32226.1"/>
    </source>
</evidence>
<accession>A0A8E6B6T7</accession>
<dbReference type="Proteomes" id="UP000676194">
    <property type="component" value="Chromosome"/>
</dbReference>
<dbReference type="RefSeq" id="WP_213496978.1">
    <property type="nucleotide sequence ID" value="NZ_CP074694.1"/>
</dbReference>
<dbReference type="EMBL" id="CP074694">
    <property type="protein sequence ID" value="QVL32226.1"/>
    <property type="molecule type" value="Genomic_DNA"/>
</dbReference>
<proteinExistence type="predicted"/>
<dbReference type="AlphaFoldDB" id="A0A8E6B6T7"/>